<dbReference type="PRINTS" id="PR00237">
    <property type="entry name" value="GPCRRHODOPSN"/>
</dbReference>
<dbReference type="PRINTS" id="PR00245">
    <property type="entry name" value="OLFACTORYR"/>
</dbReference>
<dbReference type="InterPro" id="IPR000276">
    <property type="entry name" value="GPCR_Rhodpsn"/>
</dbReference>
<keyword evidence="7" id="KW-0297">G-protein coupled receptor</keyword>
<dbReference type="PANTHER" id="PTHR26450:SF69">
    <property type="entry name" value="OLFACTORY RECEPTOR 56B1"/>
    <property type="match status" value="1"/>
</dbReference>
<reference evidence="15" key="2">
    <citation type="submission" date="2025-09" db="UniProtKB">
        <authorList>
            <consortium name="Ensembl"/>
        </authorList>
    </citation>
    <scope>IDENTIFICATION</scope>
</reference>
<evidence type="ECO:0000256" key="13">
    <source>
        <dbReference type="SAM" id="Phobius"/>
    </source>
</evidence>
<dbReference type="SUPFAM" id="SSF81321">
    <property type="entry name" value="Family A G protein-coupled receptor-like"/>
    <property type="match status" value="1"/>
</dbReference>
<keyword evidence="12" id="KW-0807">Transducer</keyword>
<dbReference type="PROSITE" id="PS50262">
    <property type="entry name" value="G_PROTEIN_RECEP_F1_2"/>
    <property type="match status" value="1"/>
</dbReference>
<feature type="transmembrane region" description="Helical" evidence="13">
    <location>
        <begin position="37"/>
        <end position="60"/>
    </location>
</feature>
<evidence type="ECO:0000256" key="3">
    <source>
        <dbReference type="ARBA" id="ARBA00022606"/>
    </source>
</evidence>
<evidence type="ECO:0000256" key="9">
    <source>
        <dbReference type="ARBA" id="ARBA00023157"/>
    </source>
</evidence>
<evidence type="ECO:0000313" key="16">
    <source>
        <dbReference type="Proteomes" id="UP000694569"/>
    </source>
</evidence>
<keyword evidence="11" id="KW-0325">Glycoprotein</keyword>
<dbReference type="InterPro" id="IPR017452">
    <property type="entry name" value="GPCR_Rhodpsn_7TM"/>
</dbReference>
<dbReference type="GO" id="GO:0004930">
    <property type="term" value="F:G protein-coupled receptor activity"/>
    <property type="evidence" value="ECO:0007669"/>
    <property type="project" value="UniProtKB-KW"/>
</dbReference>
<dbReference type="PANTHER" id="PTHR26450">
    <property type="entry name" value="OLFACTORY RECEPTOR 56B1-RELATED"/>
    <property type="match status" value="1"/>
</dbReference>
<dbReference type="OrthoDB" id="5969463at2759"/>
<evidence type="ECO:0000256" key="2">
    <source>
        <dbReference type="ARBA" id="ARBA00022475"/>
    </source>
</evidence>
<keyword evidence="6 13" id="KW-1133">Transmembrane helix</keyword>
<dbReference type="GO" id="GO:0004984">
    <property type="term" value="F:olfactory receptor activity"/>
    <property type="evidence" value="ECO:0007669"/>
    <property type="project" value="InterPro"/>
</dbReference>
<sequence length="329" mass="37309">MDGFLALFGNEIWSTSRGNSSQVTEFLLICFPDVRGWYWSFILMWCLVMTLVCNTVLLIVICVEPRLHHPMYYFLAILTFIDILQCTVATPKILSILISDMKTITATACFSQMFFIHLWSSMESSTFLVMAYDRYVAICYPLHYVSVVTDKLVLKAFMFILGRNVALILPLPFMSANLNYCSSRQILHCFCENMSVEKLACGKNTPGTIYSLVIFIVVGGSDLLFIGLSYAAILRSVVRARSYKVAFKAFRICSSHLILICFFYATIGTAVASSQTLRGIPRHMYVLLALLQQLVTPLFNPIIYGVMTREIRDATRRILTKAKVHPGRR</sequence>
<name>A0A8C5M4T2_9ANUR</name>
<evidence type="ECO:0000259" key="14">
    <source>
        <dbReference type="PROSITE" id="PS50262"/>
    </source>
</evidence>
<feature type="transmembrane region" description="Helical" evidence="13">
    <location>
        <begin position="245"/>
        <end position="265"/>
    </location>
</feature>
<protein>
    <recommendedName>
        <fullName evidence="14">G-protein coupled receptors family 1 profile domain-containing protein</fullName>
    </recommendedName>
</protein>
<feature type="domain" description="G-protein coupled receptors family 1 profile" evidence="14">
    <location>
        <begin position="53"/>
        <end position="304"/>
    </location>
</feature>
<keyword evidence="5" id="KW-0552">Olfaction</keyword>
<dbReference type="FunFam" id="1.20.1070.10:FF:000024">
    <property type="entry name" value="Olfactory receptor"/>
    <property type="match status" value="1"/>
</dbReference>
<evidence type="ECO:0000256" key="1">
    <source>
        <dbReference type="ARBA" id="ARBA00004651"/>
    </source>
</evidence>
<organism evidence="15 16">
    <name type="scientific">Leptobrachium leishanense</name>
    <name type="common">Leishan spiny toad</name>
    <dbReference type="NCBI Taxonomy" id="445787"/>
    <lineage>
        <taxon>Eukaryota</taxon>
        <taxon>Metazoa</taxon>
        <taxon>Chordata</taxon>
        <taxon>Craniata</taxon>
        <taxon>Vertebrata</taxon>
        <taxon>Euteleostomi</taxon>
        <taxon>Amphibia</taxon>
        <taxon>Batrachia</taxon>
        <taxon>Anura</taxon>
        <taxon>Pelobatoidea</taxon>
        <taxon>Megophryidae</taxon>
        <taxon>Leptobrachium</taxon>
    </lineage>
</organism>
<keyword evidence="2" id="KW-1003">Cell membrane</keyword>
<evidence type="ECO:0000256" key="11">
    <source>
        <dbReference type="ARBA" id="ARBA00023180"/>
    </source>
</evidence>
<evidence type="ECO:0000256" key="6">
    <source>
        <dbReference type="ARBA" id="ARBA00022989"/>
    </source>
</evidence>
<proteinExistence type="predicted"/>
<feature type="transmembrane region" description="Helical" evidence="13">
    <location>
        <begin position="285"/>
        <end position="307"/>
    </location>
</feature>
<feature type="transmembrane region" description="Helical" evidence="13">
    <location>
        <begin position="209"/>
        <end position="233"/>
    </location>
</feature>
<keyword evidence="16" id="KW-1185">Reference proteome</keyword>
<accession>A0A8C5M4T2</accession>
<keyword evidence="3" id="KW-0716">Sensory transduction</keyword>
<keyword evidence="8 13" id="KW-0472">Membrane</keyword>
<keyword evidence="4 13" id="KW-0812">Transmembrane</keyword>
<reference evidence="15" key="1">
    <citation type="submission" date="2025-08" db="UniProtKB">
        <authorList>
            <consortium name="Ensembl"/>
        </authorList>
    </citation>
    <scope>IDENTIFICATION</scope>
</reference>
<evidence type="ECO:0000256" key="4">
    <source>
        <dbReference type="ARBA" id="ARBA00022692"/>
    </source>
</evidence>
<evidence type="ECO:0000256" key="7">
    <source>
        <dbReference type="ARBA" id="ARBA00023040"/>
    </source>
</evidence>
<dbReference type="Gene3D" id="1.20.1070.10">
    <property type="entry name" value="Rhodopsin 7-helix transmembrane proteins"/>
    <property type="match status" value="1"/>
</dbReference>
<evidence type="ECO:0000256" key="5">
    <source>
        <dbReference type="ARBA" id="ARBA00022725"/>
    </source>
</evidence>
<feature type="transmembrane region" description="Helical" evidence="13">
    <location>
        <begin position="72"/>
        <end position="94"/>
    </location>
</feature>
<keyword evidence="10" id="KW-0675">Receptor</keyword>
<dbReference type="AlphaFoldDB" id="A0A8C5M4T2"/>
<feature type="transmembrane region" description="Helical" evidence="13">
    <location>
        <begin position="152"/>
        <end position="173"/>
    </location>
</feature>
<dbReference type="InterPro" id="IPR000725">
    <property type="entry name" value="Olfact_rcpt"/>
</dbReference>
<evidence type="ECO:0000256" key="12">
    <source>
        <dbReference type="ARBA" id="ARBA00023224"/>
    </source>
</evidence>
<evidence type="ECO:0000256" key="10">
    <source>
        <dbReference type="ARBA" id="ARBA00023170"/>
    </source>
</evidence>
<dbReference type="GO" id="GO:0005886">
    <property type="term" value="C:plasma membrane"/>
    <property type="evidence" value="ECO:0007669"/>
    <property type="project" value="UniProtKB-SubCell"/>
</dbReference>
<dbReference type="Pfam" id="PF13853">
    <property type="entry name" value="7tm_4"/>
    <property type="match status" value="1"/>
</dbReference>
<keyword evidence="9" id="KW-1015">Disulfide bond</keyword>
<dbReference type="Proteomes" id="UP000694569">
    <property type="component" value="Unplaced"/>
</dbReference>
<dbReference type="InterPro" id="IPR050402">
    <property type="entry name" value="OR51/52/56-like"/>
</dbReference>
<comment type="subcellular location">
    <subcellularLocation>
        <location evidence="1">Cell membrane</location>
        <topology evidence="1">Multi-pass membrane protein</topology>
    </subcellularLocation>
</comment>
<evidence type="ECO:0000256" key="8">
    <source>
        <dbReference type="ARBA" id="ARBA00023136"/>
    </source>
</evidence>
<evidence type="ECO:0000313" key="15">
    <source>
        <dbReference type="Ensembl" id="ENSLLEP00000006947.1"/>
    </source>
</evidence>
<feature type="transmembrane region" description="Helical" evidence="13">
    <location>
        <begin position="114"/>
        <end position="132"/>
    </location>
</feature>
<dbReference type="GeneTree" id="ENSGT01150000286905"/>
<dbReference type="SMART" id="SM01381">
    <property type="entry name" value="7TM_GPCR_Srsx"/>
    <property type="match status" value="1"/>
</dbReference>
<dbReference type="Ensembl" id="ENSLLET00000007229.1">
    <property type="protein sequence ID" value="ENSLLEP00000006947.1"/>
    <property type="gene ID" value="ENSLLEG00000004388.1"/>
</dbReference>